<dbReference type="InterPro" id="IPR000086">
    <property type="entry name" value="NUDIX_hydrolase_dom"/>
</dbReference>
<proteinExistence type="inferred from homology"/>
<dbReference type="STRING" id="980561.A1359_20760"/>
<dbReference type="PRINTS" id="PR00502">
    <property type="entry name" value="NUDIXFAMILY"/>
</dbReference>
<evidence type="ECO:0000313" key="6">
    <source>
        <dbReference type="Proteomes" id="UP000078476"/>
    </source>
</evidence>
<comment type="similarity">
    <text evidence="3">Belongs to the Nudix hydrolase family.</text>
</comment>
<dbReference type="PANTHER" id="PTHR43736:SF1">
    <property type="entry name" value="DIHYDRONEOPTERIN TRIPHOSPHATE DIPHOSPHATASE"/>
    <property type="match status" value="1"/>
</dbReference>
<dbReference type="PROSITE" id="PS51462">
    <property type="entry name" value="NUDIX"/>
    <property type="match status" value="1"/>
</dbReference>
<dbReference type="EMBL" id="LUUI01000041">
    <property type="protein sequence ID" value="OAI20563.1"/>
    <property type="molecule type" value="Genomic_DNA"/>
</dbReference>
<sequence length="147" mass="16093">MSKPVTPLLAADMLIELIDYPERPFVLIERAFPPYGWAIPGGFVDVGETVEQAAIREAKEETGLDVKLIALLGIYSNPKRDSRNHTVTAVYVGQAHGMPLAADDAKNSGLFTFDNLPETLAFDHDLVLADYKAFKVSGQLTPLRPNP</sequence>
<dbReference type="Proteomes" id="UP000078476">
    <property type="component" value="Unassembled WGS sequence"/>
</dbReference>
<dbReference type="PANTHER" id="PTHR43736">
    <property type="entry name" value="ADP-RIBOSE PYROPHOSPHATASE"/>
    <property type="match status" value="1"/>
</dbReference>
<name>A0A177NTG0_9GAMM</name>
<organism evidence="5 6">
    <name type="scientific">Methylomonas lenta</name>
    <dbReference type="NCBI Taxonomy" id="980561"/>
    <lineage>
        <taxon>Bacteria</taxon>
        <taxon>Pseudomonadati</taxon>
        <taxon>Pseudomonadota</taxon>
        <taxon>Gammaproteobacteria</taxon>
        <taxon>Methylococcales</taxon>
        <taxon>Methylococcaceae</taxon>
        <taxon>Methylomonas</taxon>
    </lineage>
</organism>
<dbReference type="Gene3D" id="3.90.79.10">
    <property type="entry name" value="Nucleoside Triphosphate Pyrophosphohydrolase"/>
    <property type="match status" value="1"/>
</dbReference>
<dbReference type="InterPro" id="IPR020476">
    <property type="entry name" value="Nudix_hydrolase"/>
</dbReference>
<dbReference type="AlphaFoldDB" id="A0A177NTG0"/>
<keyword evidence="6" id="KW-1185">Reference proteome</keyword>
<dbReference type="GO" id="GO:0016787">
    <property type="term" value="F:hydrolase activity"/>
    <property type="evidence" value="ECO:0007669"/>
    <property type="project" value="UniProtKB-KW"/>
</dbReference>
<dbReference type="SUPFAM" id="SSF55811">
    <property type="entry name" value="Nudix"/>
    <property type="match status" value="1"/>
</dbReference>
<keyword evidence="2 3" id="KW-0378">Hydrolase</keyword>
<evidence type="ECO:0000256" key="3">
    <source>
        <dbReference type="RuleBase" id="RU003476"/>
    </source>
</evidence>
<dbReference type="OrthoDB" id="542521at2"/>
<reference evidence="5 6" key="1">
    <citation type="submission" date="2016-03" db="EMBL/GenBank/DDBJ databases">
        <authorList>
            <person name="Ploux O."/>
        </authorList>
    </citation>
    <scope>NUCLEOTIDE SEQUENCE [LARGE SCALE GENOMIC DNA]</scope>
    <source>
        <strain evidence="5 6">R-45370</strain>
    </source>
</reference>
<evidence type="ECO:0000256" key="2">
    <source>
        <dbReference type="ARBA" id="ARBA00022801"/>
    </source>
</evidence>
<protein>
    <submittedName>
        <fullName evidence="5">NUDIX hydrolase</fullName>
    </submittedName>
</protein>
<evidence type="ECO:0000259" key="4">
    <source>
        <dbReference type="PROSITE" id="PS51462"/>
    </source>
</evidence>
<evidence type="ECO:0000256" key="1">
    <source>
        <dbReference type="ARBA" id="ARBA00001946"/>
    </source>
</evidence>
<dbReference type="InterPro" id="IPR015797">
    <property type="entry name" value="NUDIX_hydrolase-like_dom_sf"/>
</dbReference>
<comment type="cofactor">
    <cofactor evidence="1">
        <name>Mg(2+)</name>
        <dbReference type="ChEBI" id="CHEBI:18420"/>
    </cofactor>
</comment>
<dbReference type="InterPro" id="IPR020084">
    <property type="entry name" value="NUDIX_hydrolase_CS"/>
</dbReference>
<accession>A0A177NTG0</accession>
<feature type="domain" description="Nudix hydrolase" evidence="4">
    <location>
        <begin position="8"/>
        <end position="134"/>
    </location>
</feature>
<dbReference type="Pfam" id="PF00293">
    <property type="entry name" value="NUDIX"/>
    <property type="match status" value="1"/>
</dbReference>
<gene>
    <name evidence="5" type="ORF">A1359_20760</name>
</gene>
<dbReference type="RefSeq" id="WP_066977593.1">
    <property type="nucleotide sequence ID" value="NZ_LUUI01000041.1"/>
</dbReference>
<comment type="caution">
    <text evidence="5">The sequence shown here is derived from an EMBL/GenBank/DDBJ whole genome shotgun (WGS) entry which is preliminary data.</text>
</comment>
<evidence type="ECO:0000313" key="5">
    <source>
        <dbReference type="EMBL" id="OAI20563.1"/>
    </source>
</evidence>
<dbReference type="CDD" id="cd18873">
    <property type="entry name" value="NUDIX_NadM_like"/>
    <property type="match status" value="1"/>
</dbReference>
<dbReference type="PROSITE" id="PS00893">
    <property type="entry name" value="NUDIX_BOX"/>
    <property type="match status" value="1"/>
</dbReference>